<dbReference type="EMBL" id="BAEK01000011">
    <property type="protein sequence ID" value="GAC03431.1"/>
    <property type="molecule type" value="Genomic_DNA"/>
</dbReference>
<comment type="caution">
    <text evidence="1">The sequence shown here is derived from an EMBL/GenBank/DDBJ whole genome shotgun (WGS) entry which is preliminary data.</text>
</comment>
<protein>
    <submittedName>
        <fullName evidence="1">Uncharacterized protein</fullName>
    </submittedName>
</protein>
<sequence>MCFSSIVFDLAQPFDDEQTHEHPTAKTIHEIRILVPLIKSIKISLFTYEPGRN</sequence>
<keyword evidence="2" id="KW-1185">Reference proteome</keyword>
<reference evidence="1 2" key="1">
    <citation type="journal article" date="2014" name="Environ. Microbiol.">
        <title>Comparative genomics of the marine bacterial genus Glaciecola reveals the high degree of genomic diversity and genomic characteristic for cold adaptation.</title>
        <authorList>
            <person name="Qin Q.L."/>
            <person name="Xie B.B."/>
            <person name="Yu Y."/>
            <person name="Shu Y.L."/>
            <person name="Rong J.C."/>
            <person name="Zhang Y.J."/>
            <person name="Zhao D.L."/>
            <person name="Chen X.L."/>
            <person name="Zhang X.Y."/>
            <person name="Chen B."/>
            <person name="Zhou B.C."/>
            <person name="Zhang Y.Z."/>
        </authorList>
    </citation>
    <scope>NUCLEOTIDE SEQUENCE [LARGE SCALE GENOMIC DNA]</scope>
    <source>
        <strain evidence="1 2">NO2</strain>
    </source>
</reference>
<evidence type="ECO:0000313" key="1">
    <source>
        <dbReference type="EMBL" id="GAC03431.1"/>
    </source>
</evidence>
<gene>
    <name evidence="1" type="ORF">GAGA_0566</name>
</gene>
<dbReference type="Proteomes" id="UP000008372">
    <property type="component" value="Unassembled WGS sequence"/>
</dbReference>
<accession>A0ABQ0I293</accession>
<proteinExistence type="predicted"/>
<organism evidence="1 2">
    <name type="scientific">Paraglaciecola agarilytica NO2</name>
    <dbReference type="NCBI Taxonomy" id="1125747"/>
    <lineage>
        <taxon>Bacteria</taxon>
        <taxon>Pseudomonadati</taxon>
        <taxon>Pseudomonadota</taxon>
        <taxon>Gammaproteobacteria</taxon>
        <taxon>Alteromonadales</taxon>
        <taxon>Alteromonadaceae</taxon>
        <taxon>Paraglaciecola</taxon>
    </lineage>
</organism>
<name>A0ABQ0I293_9ALTE</name>
<evidence type="ECO:0000313" key="2">
    <source>
        <dbReference type="Proteomes" id="UP000008372"/>
    </source>
</evidence>